<evidence type="ECO:0000256" key="3">
    <source>
        <dbReference type="ARBA" id="ARBA00022660"/>
    </source>
</evidence>
<dbReference type="OrthoDB" id="10252718at2759"/>
<evidence type="ECO:0000313" key="10">
    <source>
        <dbReference type="Proteomes" id="UP000247409"/>
    </source>
</evidence>
<accession>A0A2V3IN78</accession>
<keyword evidence="3" id="KW-0679">Respiratory chain</keyword>
<dbReference type="STRING" id="448386.A0A2V3IN78"/>
<evidence type="ECO:0000256" key="2">
    <source>
        <dbReference type="ARBA" id="ARBA00022448"/>
    </source>
</evidence>
<dbReference type="GO" id="GO:0005743">
    <property type="term" value="C:mitochondrial inner membrane"/>
    <property type="evidence" value="ECO:0007669"/>
    <property type="project" value="UniProtKB-SubCell"/>
</dbReference>
<dbReference type="PANTHER" id="PTHR13094:SF1">
    <property type="entry name" value="NADH DEHYDROGENASE [UBIQUINONE] 1 BETA SUBCOMPLEX SUBUNIT 10"/>
    <property type="match status" value="1"/>
</dbReference>
<evidence type="ECO:0000256" key="5">
    <source>
        <dbReference type="ARBA" id="ARBA00022982"/>
    </source>
</evidence>
<dbReference type="EMBL" id="NBIV01000124">
    <property type="protein sequence ID" value="PXF43499.1"/>
    <property type="molecule type" value="Genomic_DNA"/>
</dbReference>
<protein>
    <submittedName>
        <fullName evidence="9">NADH dehydrogenase [ubiquinone] 1 beta subcomplex subunit 10-B</fullName>
    </submittedName>
</protein>
<proteinExistence type="predicted"/>
<comment type="caution">
    <text evidence="9">The sequence shown here is derived from an EMBL/GenBank/DDBJ whole genome shotgun (WGS) entry which is preliminary data.</text>
</comment>
<dbReference type="PANTHER" id="PTHR13094">
    <property type="entry name" value="NADH-UBIQUINONE OXIDOREDUCTASE PDSW SUBUNIT"/>
    <property type="match status" value="1"/>
</dbReference>
<dbReference type="InterPro" id="IPR039993">
    <property type="entry name" value="NDUFB10"/>
</dbReference>
<gene>
    <name evidence="9" type="ORF">BWQ96_06792</name>
</gene>
<keyword evidence="4" id="KW-0999">Mitochondrion inner membrane</keyword>
<evidence type="ECO:0000256" key="6">
    <source>
        <dbReference type="ARBA" id="ARBA00023128"/>
    </source>
</evidence>
<keyword evidence="9" id="KW-0830">Ubiquinone</keyword>
<dbReference type="AlphaFoldDB" id="A0A2V3IN78"/>
<name>A0A2V3IN78_9FLOR</name>
<evidence type="ECO:0000256" key="8">
    <source>
        <dbReference type="SAM" id="MobiDB-lite"/>
    </source>
</evidence>
<evidence type="ECO:0000313" key="9">
    <source>
        <dbReference type="EMBL" id="PXF43499.1"/>
    </source>
</evidence>
<keyword evidence="6" id="KW-0496">Mitochondrion</keyword>
<keyword evidence="7" id="KW-0472">Membrane</keyword>
<organism evidence="9 10">
    <name type="scientific">Gracilariopsis chorda</name>
    <dbReference type="NCBI Taxonomy" id="448386"/>
    <lineage>
        <taxon>Eukaryota</taxon>
        <taxon>Rhodophyta</taxon>
        <taxon>Florideophyceae</taxon>
        <taxon>Rhodymeniophycidae</taxon>
        <taxon>Gracilariales</taxon>
        <taxon>Gracilariaceae</taxon>
        <taxon>Gracilariopsis</taxon>
    </lineage>
</organism>
<comment type="subcellular location">
    <subcellularLocation>
        <location evidence="1">Mitochondrion inner membrane</location>
        <topology evidence="1">Peripheral membrane protein</topology>
        <orientation evidence="1">Matrix side</orientation>
    </subcellularLocation>
</comment>
<evidence type="ECO:0000256" key="1">
    <source>
        <dbReference type="ARBA" id="ARBA00004443"/>
    </source>
</evidence>
<reference evidence="9 10" key="1">
    <citation type="journal article" date="2018" name="Mol. Biol. Evol.">
        <title>Analysis of the draft genome of the red seaweed Gracilariopsis chorda provides insights into genome size evolution in Rhodophyta.</title>
        <authorList>
            <person name="Lee J."/>
            <person name="Yang E.C."/>
            <person name="Graf L."/>
            <person name="Yang J.H."/>
            <person name="Qiu H."/>
            <person name="Zel Zion U."/>
            <person name="Chan C.X."/>
            <person name="Stephens T.G."/>
            <person name="Weber A.P.M."/>
            <person name="Boo G.H."/>
            <person name="Boo S.M."/>
            <person name="Kim K.M."/>
            <person name="Shin Y."/>
            <person name="Jung M."/>
            <person name="Lee S.J."/>
            <person name="Yim H.S."/>
            <person name="Lee J.H."/>
            <person name="Bhattacharya D."/>
            <person name="Yoon H.S."/>
        </authorList>
    </citation>
    <scope>NUCLEOTIDE SEQUENCE [LARGE SCALE GENOMIC DNA]</scope>
    <source>
        <strain evidence="9 10">SKKU-2015</strain>
        <tissue evidence="9">Whole body</tissue>
    </source>
</reference>
<dbReference type="Proteomes" id="UP000247409">
    <property type="component" value="Unassembled WGS sequence"/>
</dbReference>
<keyword evidence="2" id="KW-0813">Transport</keyword>
<keyword evidence="10" id="KW-1185">Reference proteome</keyword>
<sequence length="98" mass="11348">MSTEKVHSGRRKYKPVPDVSRKDPNVSPFDAILAKEQRTREALIAMEETKLLAEKVKECRRREGVNHYEKCEQIARAYLKRISTPGFKDSPVEMSDIE</sequence>
<evidence type="ECO:0000256" key="4">
    <source>
        <dbReference type="ARBA" id="ARBA00022792"/>
    </source>
</evidence>
<keyword evidence="5" id="KW-0249">Electron transport</keyword>
<feature type="region of interest" description="Disordered" evidence="8">
    <location>
        <begin position="1"/>
        <end position="26"/>
    </location>
</feature>
<evidence type="ECO:0000256" key="7">
    <source>
        <dbReference type="ARBA" id="ARBA00023136"/>
    </source>
</evidence>